<dbReference type="PANTHER" id="PTHR35011">
    <property type="entry name" value="2,3-DIKETO-L-GULONATE TRAP TRANSPORTER SMALL PERMEASE PROTEIN YIAM"/>
    <property type="match status" value="1"/>
</dbReference>
<comment type="subcellular location">
    <subcellularLocation>
        <location evidence="1 9">Cell inner membrane</location>
        <topology evidence="1 9">Multi-pass membrane protein</topology>
    </subcellularLocation>
</comment>
<keyword evidence="2 9" id="KW-0813">Transport</keyword>
<dbReference type="InterPro" id="IPR055348">
    <property type="entry name" value="DctQ"/>
</dbReference>
<gene>
    <name evidence="11" type="ORF">AACH06_00935</name>
</gene>
<evidence type="ECO:0000256" key="8">
    <source>
        <dbReference type="ARBA" id="ARBA00038436"/>
    </source>
</evidence>
<dbReference type="Pfam" id="PF04290">
    <property type="entry name" value="DctQ"/>
    <property type="match status" value="1"/>
</dbReference>
<feature type="transmembrane region" description="Helical" evidence="9">
    <location>
        <begin position="41"/>
        <end position="63"/>
    </location>
</feature>
<keyword evidence="3" id="KW-1003">Cell membrane</keyword>
<feature type="transmembrane region" description="Helical" evidence="9">
    <location>
        <begin position="84"/>
        <end position="105"/>
    </location>
</feature>
<keyword evidence="7 9" id="KW-0472">Membrane</keyword>
<evidence type="ECO:0000259" key="10">
    <source>
        <dbReference type="Pfam" id="PF04290"/>
    </source>
</evidence>
<evidence type="ECO:0000256" key="3">
    <source>
        <dbReference type="ARBA" id="ARBA00022475"/>
    </source>
</evidence>
<protein>
    <recommendedName>
        <fullName evidence="9">TRAP transporter small permease protein</fullName>
    </recommendedName>
</protein>
<evidence type="ECO:0000256" key="9">
    <source>
        <dbReference type="RuleBase" id="RU369079"/>
    </source>
</evidence>
<evidence type="ECO:0000313" key="11">
    <source>
        <dbReference type="EMBL" id="MEK8029369.1"/>
    </source>
</evidence>
<organism evidence="11 12">
    <name type="scientific">Ideonella lacteola</name>
    <dbReference type="NCBI Taxonomy" id="2984193"/>
    <lineage>
        <taxon>Bacteria</taxon>
        <taxon>Pseudomonadati</taxon>
        <taxon>Pseudomonadota</taxon>
        <taxon>Betaproteobacteria</taxon>
        <taxon>Burkholderiales</taxon>
        <taxon>Sphaerotilaceae</taxon>
        <taxon>Ideonella</taxon>
    </lineage>
</organism>
<sequence length="177" mass="19213">MRRALDGLFLAAGGLGAICVALICALMIWQSIGRELGASTGAITDIVAWLCAASGFFTMAHAFKHGDFVRVTLLMEKLPSRPRRAMEIASLGIAAVAVGYLAWWACAFTYESWRFHELAQGLLPMPMWIPQSSFAVGSILLWLAVLDELVIVLRGGVPTYVRLVAERHAAGDYSSDL</sequence>
<reference evidence="11 12" key="1">
    <citation type="submission" date="2024-04" db="EMBL/GenBank/DDBJ databases">
        <title>Novel species of the genus Ideonella isolated from streams.</title>
        <authorList>
            <person name="Lu H."/>
        </authorList>
    </citation>
    <scope>NUCLEOTIDE SEQUENCE [LARGE SCALE GENOMIC DNA]</scope>
    <source>
        <strain evidence="11 12">DXS29W</strain>
    </source>
</reference>
<feature type="transmembrane region" description="Helical" evidence="9">
    <location>
        <begin position="125"/>
        <end position="145"/>
    </location>
</feature>
<comment type="caution">
    <text evidence="11">The sequence shown here is derived from an EMBL/GenBank/DDBJ whole genome shotgun (WGS) entry which is preliminary data.</text>
</comment>
<keyword evidence="5 9" id="KW-0812">Transmembrane</keyword>
<proteinExistence type="inferred from homology"/>
<evidence type="ECO:0000256" key="2">
    <source>
        <dbReference type="ARBA" id="ARBA00022448"/>
    </source>
</evidence>
<dbReference type="PANTHER" id="PTHR35011:SF10">
    <property type="entry name" value="TRAP TRANSPORTER SMALL PERMEASE PROTEIN"/>
    <property type="match status" value="1"/>
</dbReference>
<evidence type="ECO:0000256" key="7">
    <source>
        <dbReference type="ARBA" id="ARBA00023136"/>
    </source>
</evidence>
<dbReference type="EMBL" id="JBBUTG010000001">
    <property type="protein sequence ID" value="MEK8029369.1"/>
    <property type="molecule type" value="Genomic_DNA"/>
</dbReference>
<accession>A0ABU9BJZ8</accession>
<evidence type="ECO:0000256" key="1">
    <source>
        <dbReference type="ARBA" id="ARBA00004429"/>
    </source>
</evidence>
<keyword evidence="6 9" id="KW-1133">Transmembrane helix</keyword>
<evidence type="ECO:0000313" key="12">
    <source>
        <dbReference type="Proteomes" id="UP001371218"/>
    </source>
</evidence>
<dbReference type="Proteomes" id="UP001371218">
    <property type="component" value="Unassembled WGS sequence"/>
</dbReference>
<comment type="subunit">
    <text evidence="9">The complex comprises the extracytoplasmic solute receptor protein and the two transmembrane proteins.</text>
</comment>
<keyword evidence="4 9" id="KW-0997">Cell inner membrane</keyword>
<keyword evidence="12" id="KW-1185">Reference proteome</keyword>
<comment type="function">
    <text evidence="9">Part of the tripartite ATP-independent periplasmic (TRAP) transport system.</text>
</comment>
<dbReference type="InterPro" id="IPR007387">
    <property type="entry name" value="TRAP_DctQ"/>
</dbReference>
<comment type="similarity">
    <text evidence="8 9">Belongs to the TRAP transporter small permease family.</text>
</comment>
<evidence type="ECO:0000256" key="6">
    <source>
        <dbReference type="ARBA" id="ARBA00022989"/>
    </source>
</evidence>
<feature type="domain" description="Tripartite ATP-independent periplasmic transporters DctQ component" evidence="10">
    <location>
        <begin position="23"/>
        <end position="153"/>
    </location>
</feature>
<evidence type="ECO:0000256" key="4">
    <source>
        <dbReference type="ARBA" id="ARBA00022519"/>
    </source>
</evidence>
<dbReference type="RefSeq" id="WP_341424215.1">
    <property type="nucleotide sequence ID" value="NZ_JBBUTG010000001.1"/>
</dbReference>
<evidence type="ECO:0000256" key="5">
    <source>
        <dbReference type="ARBA" id="ARBA00022692"/>
    </source>
</evidence>
<name>A0ABU9BJZ8_9BURK</name>
<feature type="transmembrane region" description="Helical" evidence="9">
    <location>
        <begin position="7"/>
        <end position="29"/>
    </location>
</feature>